<dbReference type="Proteomes" id="UP000386281">
    <property type="component" value="Unassembled WGS sequence"/>
</dbReference>
<dbReference type="RefSeq" id="WP_190246987.1">
    <property type="nucleotide sequence ID" value="NZ_CAACXN010000015.1"/>
</dbReference>
<feature type="coiled-coil region" evidence="1">
    <location>
        <begin position="64"/>
        <end position="91"/>
    </location>
</feature>
<evidence type="ECO:0000313" key="2">
    <source>
        <dbReference type="EMBL" id="VEW13839.1"/>
    </source>
</evidence>
<proteinExistence type="predicted"/>
<dbReference type="EMBL" id="CAACXN010000015">
    <property type="protein sequence ID" value="VEW13839.1"/>
    <property type="molecule type" value="Genomic_DNA"/>
</dbReference>
<evidence type="ECO:0008006" key="4">
    <source>
        <dbReference type="Google" id="ProtNLM"/>
    </source>
</evidence>
<protein>
    <recommendedName>
        <fullName evidence="4">Antitoxin HicB</fullName>
    </recommendedName>
</protein>
<evidence type="ECO:0000256" key="1">
    <source>
        <dbReference type="SAM" id="Coils"/>
    </source>
</evidence>
<dbReference type="AlphaFoldDB" id="A0A449D8A4"/>
<gene>
    <name evidence="2" type="ORF">NCTC12391_02048</name>
</gene>
<organism evidence="2 3">
    <name type="scientific">Brevibacterium casei</name>
    <dbReference type="NCBI Taxonomy" id="33889"/>
    <lineage>
        <taxon>Bacteria</taxon>
        <taxon>Bacillati</taxon>
        <taxon>Actinomycetota</taxon>
        <taxon>Actinomycetes</taxon>
        <taxon>Micrococcales</taxon>
        <taxon>Brevibacteriaceae</taxon>
        <taxon>Brevibacterium</taxon>
    </lineage>
</organism>
<reference evidence="2 3" key="1">
    <citation type="submission" date="2019-02" db="EMBL/GenBank/DDBJ databases">
        <authorList>
            <consortium name="Pathogen Informatics"/>
        </authorList>
    </citation>
    <scope>NUCLEOTIDE SEQUENCE [LARGE SCALE GENOMIC DNA]</scope>
    <source>
        <strain evidence="2 3">3012STDY7078520</strain>
    </source>
</reference>
<keyword evidence="1" id="KW-0175">Coiled coil</keyword>
<sequence>MSTVNVTARQWSGGWELEIDENNVTQARTLASAARQVIDYLDTLDPAVDHSEWDIHVIPDLGELTEKIEESRRATAQAAELQVEAARLSREVVRDLRARHLSVSDVAVVLDISRGRVSQLDH</sequence>
<accession>A0A449D8A4</accession>
<evidence type="ECO:0000313" key="3">
    <source>
        <dbReference type="Proteomes" id="UP000386281"/>
    </source>
</evidence>
<name>A0A449D8A4_9MICO</name>